<dbReference type="PANTHER" id="PTHR30024">
    <property type="entry name" value="ALIPHATIC SULFONATES-BINDING PROTEIN-RELATED"/>
    <property type="match status" value="1"/>
</dbReference>
<dbReference type="PROSITE" id="PS51318">
    <property type="entry name" value="TAT"/>
    <property type="match status" value="1"/>
</dbReference>
<dbReference type="Pfam" id="PF09084">
    <property type="entry name" value="NMT1"/>
    <property type="match status" value="1"/>
</dbReference>
<reference evidence="5 6" key="1">
    <citation type="submission" date="2021-01" db="EMBL/GenBank/DDBJ databases">
        <title>Belnapia mucosa sp. nov. and Belnapia arida sp. nov., isolated from the Tabernas Desert (Almeria, Spain).</title>
        <authorList>
            <person name="Molina-Menor E."/>
            <person name="Vidal-Verdu A."/>
            <person name="Calonge A."/>
            <person name="Satari L."/>
            <person name="Pereto Magraner J."/>
            <person name="Porcar Miralles M."/>
        </authorList>
    </citation>
    <scope>NUCLEOTIDE SEQUENCE [LARGE SCALE GENOMIC DNA]</scope>
    <source>
        <strain evidence="5 6">T6</strain>
    </source>
</reference>
<dbReference type="Gene3D" id="3.40.190.10">
    <property type="entry name" value="Periplasmic binding protein-like II"/>
    <property type="match status" value="2"/>
</dbReference>
<dbReference type="EMBL" id="JAEUXJ010000002">
    <property type="protein sequence ID" value="MBL6454646.1"/>
    <property type="molecule type" value="Genomic_DNA"/>
</dbReference>
<sequence>MAKEELVGIGRRKLLAAGLGVAAAGLAMPALAQSHGQIRVGVPTKAYWPTIIALATLRQKLFEKTGLAGEMTVYRSGAECFEAMAAGAADIILDPPSLVAAGLRRGVRSKLVAGAQDAYYGWHLMVRQDSPVTKPEELAGKKVGITAAGSGSDLLAQWTMQDRKIDFTRVPVGGGGLVPNLRSRNLDAAVIYSPLTFQLMRAGQARSLIDFTTAVPRHCVGGWIVPDKLIEQRPQAVQSAVNALYGGLAWLRANREGAIALIAENNEIPPEIATIEYEETILKLRTDGGLTREEVATALELSRLGGMTDLAPAEECFTTAFRPTPTAA</sequence>
<keyword evidence="3" id="KW-0732">Signal</keyword>
<evidence type="ECO:0000256" key="2">
    <source>
        <dbReference type="ARBA" id="ARBA00010742"/>
    </source>
</evidence>
<comment type="subcellular location">
    <subcellularLocation>
        <location evidence="1">Periplasm</location>
    </subcellularLocation>
</comment>
<keyword evidence="6" id="KW-1185">Reference proteome</keyword>
<dbReference type="InterPro" id="IPR006311">
    <property type="entry name" value="TAT_signal"/>
</dbReference>
<evidence type="ECO:0000256" key="3">
    <source>
        <dbReference type="ARBA" id="ARBA00022729"/>
    </source>
</evidence>
<accession>A0ABS1UYX3</accession>
<feature type="domain" description="SsuA/THI5-like" evidence="4">
    <location>
        <begin position="62"/>
        <end position="256"/>
    </location>
</feature>
<evidence type="ECO:0000259" key="4">
    <source>
        <dbReference type="Pfam" id="PF09084"/>
    </source>
</evidence>
<evidence type="ECO:0000313" key="6">
    <source>
        <dbReference type="Proteomes" id="UP000606490"/>
    </source>
</evidence>
<protein>
    <submittedName>
        <fullName evidence="5">ABC transporter substrate-binding protein</fullName>
    </submittedName>
</protein>
<evidence type="ECO:0000313" key="5">
    <source>
        <dbReference type="EMBL" id="MBL6454646.1"/>
    </source>
</evidence>
<organism evidence="5 6">
    <name type="scientific">Belnapia mucosa</name>
    <dbReference type="NCBI Taxonomy" id="2804532"/>
    <lineage>
        <taxon>Bacteria</taxon>
        <taxon>Pseudomonadati</taxon>
        <taxon>Pseudomonadota</taxon>
        <taxon>Alphaproteobacteria</taxon>
        <taxon>Acetobacterales</taxon>
        <taxon>Roseomonadaceae</taxon>
        <taxon>Belnapia</taxon>
    </lineage>
</organism>
<proteinExistence type="inferred from homology"/>
<dbReference type="RefSeq" id="WP_202824397.1">
    <property type="nucleotide sequence ID" value="NZ_JAEUXJ010000002.1"/>
</dbReference>
<gene>
    <name evidence="5" type="ORF">JMJ55_04875</name>
</gene>
<comment type="similarity">
    <text evidence="2">Belongs to the bacterial solute-binding protein SsuA/TauA family.</text>
</comment>
<dbReference type="InterPro" id="IPR015168">
    <property type="entry name" value="SsuA/THI5"/>
</dbReference>
<dbReference type="SUPFAM" id="SSF53850">
    <property type="entry name" value="Periplasmic binding protein-like II"/>
    <property type="match status" value="1"/>
</dbReference>
<dbReference type="Proteomes" id="UP000606490">
    <property type="component" value="Unassembled WGS sequence"/>
</dbReference>
<comment type="caution">
    <text evidence="5">The sequence shown here is derived from an EMBL/GenBank/DDBJ whole genome shotgun (WGS) entry which is preliminary data.</text>
</comment>
<dbReference type="PANTHER" id="PTHR30024:SF47">
    <property type="entry name" value="TAURINE-BINDING PERIPLASMIC PROTEIN"/>
    <property type="match status" value="1"/>
</dbReference>
<evidence type="ECO:0000256" key="1">
    <source>
        <dbReference type="ARBA" id="ARBA00004418"/>
    </source>
</evidence>
<name>A0ABS1UYX3_9PROT</name>